<accession>A0A0G0JAY9</accession>
<sequence>ISLGVDIVDISELQKKIDASSLFLQKILTNRENDNFQLESIAGKIAAKEAIIKTGYIKPGEWKNIMISINAAGAPIVLDRSGAQINKIKITISHTTKLAVAVALYEKD</sequence>
<dbReference type="AlphaFoldDB" id="A0A0G0JAY9"/>
<gene>
    <name evidence="1" type="ORF">US50_C0070G0007</name>
</gene>
<dbReference type="InterPro" id="IPR037143">
    <property type="entry name" value="4-PPantetheinyl_Trfase_dom_sf"/>
</dbReference>
<comment type="caution">
    <text evidence="1">The sequence shown here is derived from an EMBL/GenBank/DDBJ whole genome shotgun (WGS) entry which is preliminary data.</text>
</comment>
<dbReference type="Proteomes" id="UP000033876">
    <property type="component" value="Unassembled WGS sequence"/>
</dbReference>
<dbReference type="GO" id="GO:0008897">
    <property type="term" value="F:holo-[acyl-carrier-protein] synthase activity"/>
    <property type="evidence" value="ECO:0007669"/>
    <property type="project" value="InterPro"/>
</dbReference>
<dbReference type="Gene3D" id="3.90.470.20">
    <property type="entry name" value="4'-phosphopantetheinyl transferase domain"/>
    <property type="match status" value="1"/>
</dbReference>
<feature type="non-terminal residue" evidence="1">
    <location>
        <position position="1"/>
    </location>
</feature>
<reference evidence="1 2" key="1">
    <citation type="journal article" date="2015" name="Nature">
        <title>rRNA introns, odd ribosomes, and small enigmatic genomes across a large radiation of phyla.</title>
        <authorList>
            <person name="Brown C.T."/>
            <person name="Hug L.A."/>
            <person name="Thomas B.C."/>
            <person name="Sharon I."/>
            <person name="Castelle C.J."/>
            <person name="Singh A."/>
            <person name="Wilkins M.J."/>
            <person name="Williams K.H."/>
            <person name="Banfield J.F."/>
        </authorList>
    </citation>
    <scope>NUCLEOTIDE SEQUENCE [LARGE SCALE GENOMIC DNA]</scope>
</reference>
<evidence type="ECO:0000313" key="1">
    <source>
        <dbReference type="EMBL" id="KKQ33839.1"/>
    </source>
</evidence>
<protein>
    <submittedName>
        <fullName evidence="1">Uncharacterized protein</fullName>
    </submittedName>
</protein>
<organism evidence="1 2">
    <name type="scientific">Candidatus Nomurabacteria bacterium GW2011_GWB1_37_5</name>
    <dbReference type="NCBI Taxonomy" id="1618742"/>
    <lineage>
        <taxon>Bacteria</taxon>
        <taxon>Candidatus Nomuraibacteriota</taxon>
    </lineage>
</organism>
<proteinExistence type="predicted"/>
<dbReference type="SUPFAM" id="SSF56214">
    <property type="entry name" value="4'-phosphopantetheinyl transferase"/>
    <property type="match status" value="1"/>
</dbReference>
<dbReference type="GO" id="GO:0000287">
    <property type="term" value="F:magnesium ion binding"/>
    <property type="evidence" value="ECO:0007669"/>
    <property type="project" value="InterPro"/>
</dbReference>
<evidence type="ECO:0000313" key="2">
    <source>
        <dbReference type="Proteomes" id="UP000033876"/>
    </source>
</evidence>
<dbReference type="EMBL" id="LBTF01000070">
    <property type="protein sequence ID" value="KKQ33839.1"/>
    <property type="molecule type" value="Genomic_DNA"/>
</dbReference>
<name>A0A0G0JAY9_9BACT</name>